<dbReference type="AlphaFoldDB" id="T2KNX1"/>
<accession>T2KNX1</accession>
<dbReference type="eggNOG" id="COG3500">
    <property type="taxonomic scope" value="Bacteria"/>
</dbReference>
<sequence>MTLAMNIKITFPEFNGRREIILDKVSSVEVESSFKLLTDKAIIRLPRNVKFFDKNKVREVFRRGAPVMIAFGYNGTYNTEFEGYVTQVSANIPIEITCEDEMWKLKQLPVNVSFKTVTLKKLLETIAPGYNVDALEGVELGGVRFAQTNVAAVLDKLQNAPYNLFSYMKGKQLVCGKYYSDDTNQDTVNFHLERNAVSNDLNYRNAEDVILKIKGVSVLKDGKKIEVEIGDDGGDTYQLTYYNIEVEAEVKKLLQKDYETKKRGGFDGSFTAFGIPSVSHGLRVKLESNLYEDRQGIYYIESVKKTFDRSKIRQVITLGGSVL</sequence>
<keyword evidence="2" id="KW-1185">Reference proteome</keyword>
<dbReference type="HOGENOM" id="CLU_072560_0_0_10"/>
<dbReference type="SUPFAM" id="SSF69279">
    <property type="entry name" value="Phage tail proteins"/>
    <property type="match status" value="1"/>
</dbReference>
<evidence type="ECO:0000313" key="2">
    <source>
        <dbReference type="Proteomes" id="UP000016160"/>
    </source>
</evidence>
<evidence type="ECO:0000313" key="1">
    <source>
        <dbReference type="EMBL" id="CDF80567.1"/>
    </source>
</evidence>
<dbReference type="PATRIC" id="fig|1347342.6.peg.2874"/>
<dbReference type="Proteomes" id="UP000016160">
    <property type="component" value="Chromosome"/>
</dbReference>
<dbReference type="STRING" id="1347342.BN863_28550"/>
<gene>
    <name evidence="1" type="ORF">BN863_28550</name>
</gene>
<organism evidence="1 2">
    <name type="scientific">Formosa agariphila (strain DSM 15362 / KCTC 12365 / LMG 23005 / KMM 3901 / M-2Alg 35-1)</name>
    <dbReference type="NCBI Taxonomy" id="1347342"/>
    <lineage>
        <taxon>Bacteria</taxon>
        <taxon>Pseudomonadati</taxon>
        <taxon>Bacteroidota</taxon>
        <taxon>Flavobacteriia</taxon>
        <taxon>Flavobacteriales</taxon>
        <taxon>Flavobacteriaceae</taxon>
        <taxon>Formosa</taxon>
    </lineage>
</organism>
<name>T2KNX1_FORAG</name>
<protein>
    <submittedName>
        <fullName evidence="1">Phage protein D</fullName>
    </submittedName>
</protein>
<reference evidence="1 2" key="1">
    <citation type="journal article" date="2013" name="Appl. Environ. Microbiol.">
        <title>The genome of the alga-associated marine flavobacterium Formosa agariphila KMM 3901T reveals a broad potential for degradation of algal polysaccharides.</title>
        <authorList>
            <person name="Mann A.J."/>
            <person name="Hahnke R.L."/>
            <person name="Huang S."/>
            <person name="Werner J."/>
            <person name="Xing P."/>
            <person name="Barbeyron T."/>
            <person name="Huettel B."/>
            <person name="Stueber K."/>
            <person name="Reinhardt R."/>
            <person name="Harder J."/>
            <person name="Gloeckner F.O."/>
            <person name="Amann R.I."/>
            <person name="Teeling H."/>
        </authorList>
    </citation>
    <scope>NUCLEOTIDE SEQUENCE [LARGE SCALE GENOMIC DNA]</scope>
    <source>
        <strain evidence="2">DSM 15362 / KCTC 12365 / LMG 23005 / KMM 3901</strain>
    </source>
</reference>
<proteinExistence type="predicted"/>
<dbReference type="EMBL" id="HG315671">
    <property type="protein sequence ID" value="CDF80567.1"/>
    <property type="molecule type" value="Genomic_DNA"/>
</dbReference>